<feature type="compositionally biased region" description="Acidic residues" evidence="2">
    <location>
        <begin position="30"/>
        <end position="44"/>
    </location>
</feature>
<dbReference type="GO" id="GO:0000127">
    <property type="term" value="C:transcription factor TFIIIC complex"/>
    <property type="evidence" value="ECO:0007669"/>
    <property type="project" value="TreeGrafter"/>
</dbReference>
<dbReference type="PANTHER" id="PTHR23082:SF0">
    <property type="entry name" value="GENERAL TRANSCRIPTION FACTOR 3C POLYPEPTIDE 3"/>
    <property type="match status" value="1"/>
</dbReference>
<keyword evidence="4" id="KW-1185">Reference proteome</keyword>
<dbReference type="Proteomes" id="UP001153620">
    <property type="component" value="Chromosome 3"/>
</dbReference>
<gene>
    <name evidence="3" type="ORF">CHIRRI_LOCUS12380</name>
</gene>
<dbReference type="SUPFAM" id="SSF48452">
    <property type="entry name" value="TPR-like"/>
    <property type="match status" value="3"/>
</dbReference>
<dbReference type="InterPro" id="IPR039340">
    <property type="entry name" value="Tfc4/TFIIIC-102/Sfc4"/>
</dbReference>
<dbReference type="InterPro" id="IPR019734">
    <property type="entry name" value="TPR_rpt"/>
</dbReference>
<evidence type="ECO:0000313" key="3">
    <source>
        <dbReference type="EMBL" id="CAG9809559.1"/>
    </source>
</evidence>
<accession>A0A9N9S595</accession>
<feature type="repeat" description="TPR" evidence="1">
    <location>
        <begin position="231"/>
        <end position="264"/>
    </location>
</feature>
<reference evidence="3" key="2">
    <citation type="submission" date="2022-10" db="EMBL/GenBank/DDBJ databases">
        <authorList>
            <consortium name="ENA_rothamsted_submissions"/>
            <consortium name="culmorum"/>
            <person name="King R."/>
        </authorList>
    </citation>
    <scope>NUCLEOTIDE SEQUENCE</scope>
</reference>
<dbReference type="GO" id="GO:0006383">
    <property type="term" value="P:transcription by RNA polymerase III"/>
    <property type="evidence" value="ECO:0007669"/>
    <property type="project" value="InterPro"/>
</dbReference>
<keyword evidence="1" id="KW-0802">TPR repeat</keyword>
<dbReference type="PANTHER" id="PTHR23082">
    <property type="entry name" value="TRANSCRIPTION INITIATION FACTOR IIIC TFIIIC , POLYPEPTIDE 3-RELATED"/>
    <property type="match status" value="1"/>
</dbReference>
<dbReference type="AlphaFoldDB" id="A0A9N9S595"/>
<dbReference type="SMART" id="SM00028">
    <property type="entry name" value="TPR"/>
    <property type="match status" value="5"/>
</dbReference>
<evidence type="ECO:0000256" key="1">
    <source>
        <dbReference type="PROSITE-ProRule" id="PRU00339"/>
    </source>
</evidence>
<feature type="compositionally biased region" description="Basic residues" evidence="2">
    <location>
        <begin position="63"/>
        <end position="82"/>
    </location>
</feature>
<evidence type="ECO:0000256" key="2">
    <source>
        <dbReference type="SAM" id="MobiDB-lite"/>
    </source>
</evidence>
<feature type="region of interest" description="Disordered" evidence="2">
    <location>
        <begin position="30"/>
        <end position="87"/>
    </location>
</feature>
<organism evidence="3 4">
    <name type="scientific">Chironomus riparius</name>
    <dbReference type="NCBI Taxonomy" id="315576"/>
    <lineage>
        <taxon>Eukaryota</taxon>
        <taxon>Metazoa</taxon>
        <taxon>Ecdysozoa</taxon>
        <taxon>Arthropoda</taxon>
        <taxon>Hexapoda</taxon>
        <taxon>Insecta</taxon>
        <taxon>Pterygota</taxon>
        <taxon>Neoptera</taxon>
        <taxon>Endopterygota</taxon>
        <taxon>Diptera</taxon>
        <taxon>Nematocera</taxon>
        <taxon>Chironomoidea</taxon>
        <taxon>Chironomidae</taxon>
        <taxon>Chironominae</taxon>
        <taxon>Chironomus</taxon>
    </lineage>
</organism>
<feature type="repeat" description="TPR" evidence="1">
    <location>
        <begin position="809"/>
        <end position="842"/>
    </location>
</feature>
<feature type="region of interest" description="Disordered" evidence="2">
    <location>
        <begin position="116"/>
        <end position="158"/>
    </location>
</feature>
<dbReference type="EMBL" id="OU895879">
    <property type="protein sequence ID" value="CAG9809559.1"/>
    <property type="molecule type" value="Genomic_DNA"/>
</dbReference>
<evidence type="ECO:0008006" key="5">
    <source>
        <dbReference type="Google" id="ProtNLM"/>
    </source>
</evidence>
<proteinExistence type="predicted"/>
<feature type="compositionally biased region" description="Acidic residues" evidence="2">
    <location>
        <begin position="116"/>
        <end position="132"/>
    </location>
</feature>
<protein>
    <recommendedName>
        <fullName evidence="5">General transcription factor 3C polypeptide 3</fullName>
    </recommendedName>
</protein>
<evidence type="ECO:0000313" key="4">
    <source>
        <dbReference type="Proteomes" id="UP001153620"/>
    </source>
</evidence>
<dbReference type="OrthoDB" id="151490at2759"/>
<dbReference type="InterPro" id="IPR011990">
    <property type="entry name" value="TPR-like_helical_dom_sf"/>
</dbReference>
<dbReference type="PROSITE" id="PS50005">
    <property type="entry name" value="TPR"/>
    <property type="match status" value="2"/>
</dbReference>
<reference evidence="3" key="1">
    <citation type="submission" date="2022-01" db="EMBL/GenBank/DDBJ databases">
        <authorList>
            <person name="King R."/>
        </authorList>
    </citation>
    <scope>NUCLEOTIDE SEQUENCE</scope>
</reference>
<name>A0A9N9S595_9DIPT</name>
<dbReference type="Gene3D" id="1.25.40.10">
    <property type="entry name" value="Tetratricopeptide repeat domain"/>
    <property type="match status" value="3"/>
</dbReference>
<sequence length="883" mass="102902">MSEYIIEEVLEGDIPTTELSEFVEAEEIPVVEDEDYDFDGDSIADSDYKVSGDDSEEEEVKQRLKKAASKSKKPRKVKKQRQKGGSTEKLQSILLRKFMNEEISYTEYASRMSEMSFDDVPDDDQSDDSDDDTVVKKIKTRSKQQAEKAETHHAKKSKRALSSALQGLMGEANLCFARGDSAMCEKLCLEIIRQEPMAGEPYITLSQIYESTDEQKYLHLLLLAAHLSSTSLQWIQVSEAFVDRGNLKQASYCYAKATRCDPKNLSIRMQRLEILEKLGDKKHFLHCSFCMLGFIPKEDHEFLIDRAEFVAKKYMEEGLISKSLEAMLKVYKKVPEYFKADKLHSLIELLISNKKFYKCLEILMSHTGLKLKAKQEVKGKEIYEFSDLEIPKNMLMDLRTKMCICLIHLNADDLVPVLIDNVLLYIDVENGGDCYLDIAEALILKSNFPGALRLLDPLVKSKTYSLAAVWLKHADCLRVMDKYPEAIESYKIVVELSQHNDARLTLAALLKHEGRMTEALDALTQDPQTENMSTELLKEKCLLLRDLGRIDEYLQFGYMMLLRHCVHYRSRQEVQIVSNFTRTNDRLNELKNLRKNREEVIDDVDTPEFSKQDEPTVSDDWTLFCDLINTAWKHKKFIHLQRISFAGMSSRRLQSHVREIDFMGVIACLFNKEDVFGYNKIREFLGSDRDKPRFWNLFNLIVYVTQDTRYHRFIIRMFDRNTSYASNIPPLVYMMIANYFLLSNSYKFALNHYDEIYKRFQIPMVAMILAILYSQIANQKYTTRKQNLLVQAMYYMERYQKSREPEAMAEILYNTGRLYHQMGIISVAKDYYERALKVTNPLIEQYPDILDLKMEIAYNLHIIYKQTGNKHMARKILYDHIVI</sequence>